<dbReference type="RefSeq" id="WP_064618080.1">
    <property type="nucleotide sequence ID" value="NZ_LXHE01000005.1"/>
</dbReference>
<dbReference type="EMBL" id="LXHE01000005">
    <property type="protein sequence ID" value="OAV01429.1"/>
    <property type="molecule type" value="Genomic_DNA"/>
</dbReference>
<dbReference type="CDD" id="cd01026">
    <property type="entry name" value="TOPRIM_OLD"/>
    <property type="match status" value="1"/>
</dbReference>
<dbReference type="Pfam" id="PF20469">
    <property type="entry name" value="OLD-like_TOPRIM"/>
    <property type="match status" value="1"/>
</dbReference>
<proteinExistence type="predicted"/>
<evidence type="ECO:0000313" key="3">
    <source>
        <dbReference type="Proteomes" id="UP000078446"/>
    </source>
</evidence>
<accession>A0A7Z0UZ83</accession>
<sequence length="144" mass="16222">MEINSEIAKITDDYNNLKNILMENLAQCLFVNRVLLVEGSSEKLLFEWVLDTLGCDRTDIIVQSIAGIYFDKYIQILKGLGIKIIIKTDNDIAKVSRKGELTALGFNRCIDLFNLLCDCEEKEKLDNVALGPNASESTILETKF</sequence>
<comment type="caution">
    <text evidence="2">The sequence shown here is derived from an EMBL/GenBank/DDBJ whole genome shotgun (WGS) entry which is preliminary data.</text>
</comment>
<reference evidence="2 3" key="1">
    <citation type="journal article" date="2016" name="Genome Biol. Evol.">
        <title>Comparative Genomic Analyses of the Moraxella catarrhalis Serosensitive and Seroresistant Lineages Demonstrate Their Independent Evolution.</title>
        <authorList>
            <person name="Earl J.P."/>
            <person name="de Vries S.P."/>
            <person name="Ahmed A."/>
            <person name="Powell E."/>
            <person name="Schultz M.P."/>
            <person name="Hermans P.W."/>
            <person name="Hill D.J."/>
            <person name="Zhou Z."/>
            <person name="Constantinidou C.I."/>
            <person name="Hu F.Z."/>
            <person name="Bootsma H.J."/>
            <person name="Ehrlich G.D."/>
        </authorList>
    </citation>
    <scope>NUCLEOTIDE SEQUENCE [LARGE SCALE GENOMIC DNA]</scope>
    <source>
        <strain evidence="2 3">Z7574</strain>
    </source>
</reference>
<dbReference type="AlphaFoldDB" id="A0A7Z0UZ83"/>
<evidence type="ECO:0000313" key="2">
    <source>
        <dbReference type="EMBL" id="OAV01429.1"/>
    </source>
</evidence>
<dbReference type="Proteomes" id="UP000078446">
    <property type="component" value="Unassembled WGS sequence"/>
</dbReference>
<name>A0A7Z0UZ83_MORCA</name>
<organism evidence="2 3">
    <name type="scientific">Moraxella catarrhalis</name>
    <name type="common">Branhamella catarrhalis</name>
    <dbReference type="NCBI Taxonomy" id="480"/>
    <lineage>
        <taxon>Bacteria</taxon>
        <taxon>Pseudomonadati</taxon>
        <taxon>Pseudomonadota</taxon>
        <taxon>Gammaproteobacteria</taxon>
        <taxon>Moraxellales</taxon>
        <taxon>Moraxellaceae</taxon>
        <taxon>Moraxella</taxon>
    </lineage>
</organism>
<gene>
    <name evidence="2" type="ORF">AO382_0704</name>
</gene>
<evidence type="ECO:0000259" key="1">
    <source>
        <dbReference type="Pfam" id="PF20469"/>
    </source>
</evidence>
<dbReference type="InterPro" id="IPR034139">
    <property type="entry name" value="TOPRIM_OLD"/>
</dbReference>
<protein>
    <recommendedName>
        <fullName evidence="1">OLD protein-like TOPRIM domain-containing protein</fullName>
    </recommendedName>
</protein>
<feature type="domain" description="OLD protein-like TOPRIM" evidence="1">
    <location>
        <begin position="29"/>
        <end position="91"/>
    </location>
</feature>